<gene>
    <name evidence="4" type="ORF">IZO911_LOCUS12119</name>
    <name evidence="5" type="ORF">KXQ929_LOCUS36839</name>
</gene>
<dbReference type="SMART" id="SM00535">
    <property type="entry name" value="RIBOc"/>
    <property type="match status" value="1"/>
</dbReference>
<dbReference type="InterPro" id="IPR000999">
    <property type="entry name" value="RNase_III_dom"/>
</dbReference>
<dbReference type="EMBL" id="CAJNOE010000093">
    <property type="protein sequence ID" value="CAF0898481.1"/>
    <property type="molecule type" value="Genomic_DNA"/>
</dbReference>
<sequence length="250" mass="28672">MPRQYIQTKSATEFEHVIGYKFKKQDLLRQALTHASAVAENHPTAFSRDLTSLAFVGDAALKYSVARYLFLNGLDSVTRSSVELHEGAQRIIPNNVLAEIGREKLHLEEYLIRGNALRIVNMNMYADCMEAVLGAIALDCGTDQQEVIFRVVEKMCSDRVEPLLMQTQGMRLASATNEDIINWPKSELQSAIHSRRTTVPRHDRNCCQTLGRFFLWIFAIYGLIGFCFILINEFESISSKFKKERRWYEL</sequence>
<dbReference type="PANTHER" id="PTHR14950">
    <property type="entry name" value="DICER-RELATED"/>
    <property type="match status" value="1"/>
</dbReference>
<dbReference type="EMBL" id="CAJOBB010005874">
    <property type="protein sequence ID" value="CAF4143469.1"/>
    <property type="molecule type" value="Genomic_DNA"/>
</dbReference>
<dbReference type="InterPro" id="IPR036389">
    <property type="entry name" value="RNase_III_sf"/>
</dbReference>
<dbReference type="Gene3D" id="1.10.1520.10">
    <property type="entry name" value="Ribonuclease III domain"/>
    <property type="match status" value="1"/>
</dbReference>
<dbReference type="Proteomes" id="UP000663868">
    <property type="component" value="Unassembled WGS sequence"/>
</dbReference>
<protein>
    <recommendedName>
        <fullName evidence="3">RNase III domain-containing protein</fullName>
    </recommendedName>
</protein>
<dbReference type="GO" id="GO:0004525">
    <property type="term" value="F:ribonuclease III activity"/>
    <property type="evidence" value="ECO:0007669"/>
    <property type="project" value="InterPro"/>
</dbReference>
<reference evidence="4" key="1">
    <citation type="submission" date="2021-02" db="EMBL/GenBank/DDBJ databases">
        <authorList>
            <person name="Nowell W R."/>
        </authorList>
    </citation>
    <scope>NUCLEOTIDE SEQUENCE</scope>
</reference>
<organism evidence="4 6">
    <name type="scientific">Adineta steineri</name>
    <dbReference type="NCBI Taxonomy" id="433720"/>
    <lineage>
        <taxon>Eukaryota</taxon>
        <taxon>Metazoa</taxon>
        <taxon>Spiralia</taxon>
        <taxon>Gnathifera</taxon>
        <taxon>Rotifera</taxon>
        <taxon>Eurotatoria</taxon>
        <taxon>Bdelloidea</taxon>
        <taxon>Adinetida</taxon>
        <taxon>Adinetidae</taxon>
        <taxon>Adineta</taxon>
    </lineage>
</organism>
<comment type="caution">
    <text evidence="4">The sequence shown here is derived from an EMBL/GenBank/DDBJ whole genome shotgun (WGS) entry which is preliminary data.</text>
</comment>
<evidence type="ECO:0000259" key="3">
    <source>
        <dbReference type="PROSITE" id="PS50142"/>
    </source>
</evidence>
<evidence type="ECO:0000256" key="2">
    <source>
        <dbReference type="SAM" id="Phobius"/>
    </source>
</evidence>
<evidence type="ECO:0000313" key="5">
    <source>
        <dbReference type="EMBL" id="CAF4143469.1"/>
    </source>
</evidence>
<dbReference type="GO" id="GO:0006396">
    <property type="term" value="P:RNA processing"/>
    <property type="evidence" value="ECO:0007669"/>
    <property type="project" value="InterPro"/>
</dbReference>
<feature type="transmembrane region" description="Helical" evidence="2">
    <location>
        <begin position="213"/>
        <end position="234"/>
    </location>
</feature>
<accession>A0A813ZIQ6</accession>
<dbReference type="PANTHER" id="PTHR14950:SF37">
    <property type="entry name" value="ENDORIBONUCLEASE DICER"/>
    <property type="match status" value="1"/>
</dbReference>
<keyword evidence="2" id="KW-1133">Transmembrane helix</keyword>
<keyword evidence="1" id="KW-0378">Hydrolase</keyword>
<evidence type="ECO:0000313" key="6">
    <source>
        <dbReference type="Proteomes" id="UP000663860"/>
    </source>
</evidence>
<dbReference type="CDD" id="cd00593">
    <property type="entry name" value="RIBOc"/>
    <property type="match status" value="1"/>
</dbReference>
<dbReference type="Proteomes" id="UP000663860">
    <property type="component" value="Unassembled WGS sequence"/>
</dbReference>
<keyword evidence="2" id="KW-0812">Transmembrane</keyword>
<dbReference type="AlphaFoldDB" id="A0A813ZIQ6"/>
<evidence type="ECO:0000313" key="4">
    <source>
        <dbReference type="EMBL" id="CAF0898481.1"/>
    </source>
</evidence>
<keyword evidence="2" id="KW-0472">Membrane</keyword>
<name>A0A813ZIQ6_9BILA</name>
<evidence type="ECO:0000256" key="1">
    <source>
        <dbReference type="ARBA" id="ARBA00022801"/>
    </source>
</evidence>
<feature type="domain" description="RNase III" evidence="3">
    <location>
        <begin position="11"/>
        <end position="141"/>
    </location>
</feature>
<proteinExistence type="predicted"/>
<dbReference type="Pfam" id="PF14622">
    <property type="entry name" value="Ribonucleas_3_3"/>
    <property type="match status" value="1"/>
</dbReference>
<dbReference type="PROSITE" id="PS50142">
    <property type="entry name" value="RNASE_3_2"/>
    <property type="match status" value="1"/>
</dbReference>
<dbReference type="SUPFAM" id="SSF69065">
    <property type="entry name" value="RNase III domain-like"/>
    <property type="match status" value="1"/>
</dbReference>